<sequence length="86" mass="9302">MCNPFATEAKAKKETPALETLEACLKDITAKSEKVFLAQEQSGNCGACLSQFDGGYMTITVMNDISILVLKTQELIPSSQKADQTL</sequence>
<dbReference type="EMBL" id="QTSX02003567">
    <property type="protein sequence ID" value="KAJ9070610.1"/>
    <property type="molecule type" value="Genomic_DNA"/>
</dbReference>
<reference evidence="1" key="1">
    <citation type="submission" date="2022-04" db="EMBL/GenBank/DDBJ databases">
        <title>Genome of the entomopathogenic fungus Entomophthora muscae.</title>
        <authorList>
            <person name="Elya C."/>
            <person name="Lovett B.R."/>
            <person name="Lee E."/>
            <person name="Macias A.M."/>
            <person name="Hajek A.E."/>
            <person name="De Bivort B.L."/>
            <person name="Kasson M.T."/>
            <person name="De Fine Licht H.H."/>
            <person name="Stajich J.E."/>
        </authorList>
    </citation>
    <scope>NUCLEOTIDE SEQUENCE</scope>
    <source>
        <strain evidence="1">Berkeley</strain>
    </source>
</reference>
<comment type="caution">
    <text evidence="1">The sequence shown here is derived from an EMBL/GenBank/DDBJ whole genome shotgun (WGS) entry which is preliminary data.</text>
</comment>
<name>A0ACC2T7N7_9FUNG</name>
<proteinExistence type="predicted"/>
<organism evidence="1 2">
    <name type="scientific">Entomophthora muscae</name>
    <dbReference type="NCBI Taxonomy" id="34485"/>
    <lineage>
        <taxon>Eukaryota</taxon>
        <taxon>Fungi</taxon>
        <taxon>Fungi incertae sedis</taxon>
        <taxon>Zoopagomycota</taxon>
        <taxon>Entomophthoromycotina</taxon>
        <taxon>Entomophthoromycetes</taxon>
        <taxon>Entomophthorales</taxon>
        <taxon>Entomophthoraceae</taxon>
        <taxon>Entomophthora</taxon>
    </lineage>
</organism>
<accession>A0ACC2T7N7</accession>
<dbReference type="Proteomes" id="UP001165960">
    <property type="component" value="Unassembled WGS sequence"/>
</dbReference>
<evidence type="ECO:0000313" key="1">
    <source>
        <dbReference type="EMBL" id="KAJ9070610.1"/>
    </source>
</evidence>
<gene>
    <name evidence="1" type="ORF">DSO57_1006025</name>
</gene>
<evidence type="ECO:0000313" key="2">
    <source>
        <dbReference type="Proteomes" id="UP001165960"/>
    </source>
</evidence>
<keyword evidence="2" id="KW-1185">Reference proteome</keyword>
<protein>
    <submittedName>
        <fullName evidence="1">Uncharacterized protein</fullName>
    </submittedName>
</protein>